<accession>A0A835LLP3</accession>
<evidence type="ECO:0000256" key="1">
    <source>
        <dbReference type="SAM" id="Phobius"/>
    </source>
</evidence>
<dbReference type="InterPro" id="IPR004332">
    <property type="entry name" value="Transposase_MuDR"/>
</dbReference>
<keyword evidence="1" id="KW-1133">Transmembrane helix</keyword>
<dbReference type="EMBL" id="JADFTS010000007">
    <property type="protein sequence ID" value="KAF9599545.1"/>
    <property type="molecule type" value="Genomic_DNA"/>
</dbReference>
<organism evidence="3 4">
    <name type="scientific">Coptis chinensis</name>
    <dbReference type="NCBI Taxonomy" id="261450"/>
    <lineage>
        <taxon>Eukaryota</taxon>
        <taxon>Viridiplantae</taxon>
        <taxon>Streptophyta</taxon>
        <taxon>Embryophyta</taxon>
        <taxon>Tracheophyta</taxon>
        <taxon>Spermatophyta</taxon>
        <taxon>Magnoliopsida</taxon>
        <taxon>Ranunculales</taxon>
        <taxon>Ranunculaceae</taxon>
        <taxon>Coptidoideae</taxon>
        <taxon>Coptis</taxon>
    </lineage>
</organism>
<feature type="domain" description="Transposase MuDR plant" evidence="2">
    <location>
        <begin position="8"/>
        <end position="61"/>
    </location>
</feature>
<evidence type="ECO:0000313" key="3">
    <source>
        <dbReference type="EMBL" id="KAF9599545.1"/>
    </source>
</evidence>
<evidence type="ECO:0000313" key="4">
    <source>
        <dbReference type="Proteomes" id="UP000631114"/>
    </source>
</evidence>
<reference evidence="3 4" key="1">
    <citation type="submission" date="2020-10" db="EMBL/GenBank/DDBJ databases">
        <title>The Coptis chinensis genome and diversification of protoberbering-type alkaloids.</title>
        <authorList>
            <person name="Wang B."/>
            <person name="Shu S."/>
            <person name="Song C."/>
            <person name="Liu Y."/>
        </authorList>
    </citation>
    <scope>NUCLEOTIDE SEQUENCE [LARGE SCALE GENOMIC DNA]</scope>
    <source>
        <strain evidence="3">HL-2020</strain>
        <tissue evidence="3">Leaf</tissue>
    </source>
</reference>
<keyword evidence="1" id="KW-0472">Membrane</keyword>
<dbReference type="AlphaFoldDB" id="A0A835LLP3"/>
<gene>
    <name evidence="3" type="ORF">IFM89_038811</name>
</gene>
<dbReference type="Pfam" id="PF03108">
    <property type="entry name" value="DBD_Tnp_Mut"/>
    <property type="match status" value="1"/>
</dbReference>
<proteinExistence type="predicted"/>
<evidence type="ECO:0000259" key="2">
    <source>
        <dbReference type="Pfam" id="PF03108"/>
    </source>
</evidence>
<keyword evidence="4" id="KW-1185">Reference proteome</keyword>
<dbReference type="OrthoDB" id="1436494at2759"/>
<sequence length="289" mass="34057">MEVEEPYVGMEWSTLKSCRAYLRSYAIANRFVYKGSKNDGNKIRVKCRGNECIWLFYARVIKSKKNDGFTTRCNKYEGQHSGKCRGDSKFKNRLAYAIWVAEKMLDTVRTHHKTYKARMIKADVWNKFGVKISYYTTWHAKKKVMELVNARANRLSDCNKILTDLGKHDKNAVDWLKKRDVTTWDKPGCTFMEDLDLMLMTLMRKRRAMAMELDINDVVPRVEAIHAKQEKYIQHYTYRSAIDTQFTVFSSHGSRWLVNLDRQEFQIFFWSFTVLLMEFLNLLAAAVNT</sequence>
<protein>
    <recommendedName>
        <fullName evidence="2">Transposase MuDR plant domain-containing protein</fullName>
    </recommendedName>
</protein>
<comment type="caution">
    <text evidence="3">The sequence shown here is derived from an EMBL/GenBank/DDBJ whole genome shotgun (WGS) entry which is preliminary data.</text>
</comment>
<keyword evidence="1" id="KW-0812">Transmembrane</keyword>
<name>A0A835LLP3_9MAGN</name>
<dbReference type="Proteomes" id="UP000631114">
    <property type="component" value="Unassembled WGS sequence"/>
</dbReference>
<feature type="transmembrane region" description="Helical" evidence="1">
    <location>
        <begin position="267"/>
        <end position="287"/>
    </location>
</feature>